<dbReference type="Proteomes" id="UP000028984">
    <property type="component" value="Unassembled WGS sequence"/>
</dbReference>
<dbReference type="InterPro" id="IPR050327">
    <property type="entry name" value="Proton-linked_MCT"/>
</dbReference>
<comment type="caution">
    <text evidence="7">The sequence shown here is derived from an EMBL/GenBank/DDBJ whole genome shotgun (WGS) entry which is preliminary data.</text>
</comment>
<dbReference type="InterPro" id="IPR020846">
    <property type="entry name" value="MFS_dom"/>
</dbReference>
<reference evidence="7 8" key="1">
    <citation type="submission" date="2014-03" db="EMBL/GenBank/DDBJ databases">
        <title>Genomics of Bifidobacteria.</title>
        <authorList>
            <person name="Ventura M."/>
            <person name="Milani C."/>
            <person name="Lugli G.A."/>
        </authorList>
    </citation>
    <scope>NUCLEOTIDE SEQUENCE [LARGE SCALE GENOMIC DNA]</scope>
    <source>
        <strain evidence="7 8">DSM 23975</strain>
    </source>
</reference>
<dbReference type="InterPro" id="IPR011701">
    <property type="entry name" value="MFS"/>
</dbReference>
<evidence type="ECO:0000313" key="8">
    <source>
        <dbReference type="Proteomes" id="UP000028984"/>
    </source>
</evidence>
<dbReference type="STRING" id="1437610.BREU_2362"/>
<sequence length="407" mass="43380">MTVRPEHDRTAIPPLMPWLVFVGCCMMSFVGSGLLINTAGLYFDAISRDLGVSRAASALPVSIRLITSALTMLVVGRLFSRLNLRLALSLCILICSAAFVACAFCSSIRQFNVAFAIMGVTYVLPVTIAPPVLLSSWFPDRFGTVMGISGCLSGFGGALFNPVVSMVITQYGWRMAYALTGLTLAILLLPFTMTVFRLAPQSGNTTLPARHPTMRKVEESAVSYISHAFLLLISAMVMLQIVAGINQHISAYEISIGLTLTQGSLVVTSRMFGAAAGKFTIGPMLDRLHPPYVIFGFAVIGLIGWTGLWAANRPTAAIAASFLVGIGQGLLMVALPWTIRRVSGAADYARVLSVIDAAGQATVAIATTVHGLVFDLTGTYTPSLMTSIVLYGCAACCIIAAWKRRSH</sequence>
<dbReference type="SUPFAM" id="SSF103473">
    <property type="entry name" value="MFS general substrate transporter"/>
    <property type="match status" value="1"/>
</dbReference>
<keyword evidence="2 5" id="KW-0812">Transmembrane</keyword>
<feature type="transmembrane region" description="Helical" evidence="5">
    <location>
        <begin position="317"/>
        <end position="339"/>
    </location>
</feature>
<accession>A0A087CCM0</accession>
<evidence type="ECO:0000256" key="1">
    <source>
        <dbReference type="ARBA" id="ARBA00004651"/>
    </source>
</evidence>
<dbReference type="eggNOG" id="COG2271">
    <property type="taxonomic scope" value="Bacteria"/>
</dbReference>
<evidence type="ECO:0000256" key="4">
    <source>
        <dbReference type="ARBA" id="ARBA00023136"/>
    </source>
</evidence>
<feature type="transmembrane region" description="Helical" evidence="5">
    <location>
        <begin position="20"/>
        <end position="43"/>
    </location>
</feature>
<evidence type="ECO:0000256" key="5">
    <source>
        <dbReference type="SAM" id="Phobius"/>
    </source>
</evidence>
<comment type="subcellular location">
    <subcellularLocation>
        <location evidence="1">Cell membrane</location>
        <topology evidence="1">Multi-pass membrane protein</topology>
    </subcellularLocation>
</comment>
<dbReference type="Pfam" id="PF07690">
    <property type="entry name" value="MFS_1"/>
    <property type="match status" value="1"/>
</dbReference>
<evidence type="ECO:0000256" key="2">
    <source>
        <dbReference type="ARBA" id="ARBA00022692"/>
    </source>
</evidence>
<name>A0A087CCM0_9BIFI</name>
<dbReference type="Gene3D" id="1.20.1250.20">
    <property type="entry name" value="MFS general substrate transporter like domains"/>
    <property type="match status" value="1"/>
</dbReference>
<feature type="domain" description="Major facilitator superfamily (MFS) profile" evidence="6">
    <location>
        <begin position="16"/>
        <end position="407"/>
    </location>
</feature>
<evidence type="ECO:0000256" key="3">
    <source>
        <dbReference type="ARBA" id="ARBA00022989"/>
    </source>
</evidence>
<evidence type="ECO:0000313" key="7">
    <source>
        <dbReference type="EMBL" id="KFI81020.1"/>
    </source>
</evidence>
<feature type="transmembrane region" description="Helical" evidence="5">
    <location>
        <begin position="224"/>
        <end position="245"/>
    </location>
</feature>
<evidence type="ECO:0000259" key="6">
    <source>
        <dbReference type="PROSITE" id="PS50850"/>
    </source>
</evidence>
<dbReference type="GO" id="GO:0022857">
    <property type="term" value="F:transmembrane transporter activity"/>
    <property type="evidence" value="ECO:0007669"/>
    <property type="project" value="InterPro"/>
</dbReference>
<keyword evidence="3 5" id="KW-1133">Transmembrane helix</keyword>
<organism evidence="7 8">
    <name type="scientific">Bifidobacterium reuteri DSM 23975</name>
    <dbReference type="NCBI Taxonomy" id="1437610"/>
    <lineage>
        <taxon>Bacteria</taxon>
        <taxon>Bacillati</taxon>
        <taxon>Actinomycetota</taxon>
        <taxon>Actinomycetes</taxon>
        <taxon>Bifidobacteriales</taxon>
        <taxon>Bifidobacteriaceae</taxon>
        <taxon>Bifidobacterium</taxon>
    </lineage>
</organism>
<dbReference type="PANTHER" id="PTHR11360:SF284">
    <property type="entry name" value="EG:103B4.3 PROTEIN-RELATED"/>
    <property type="match status" value="1"/>
</dbReference>
<keyword evidence="8" id="KW-1185">Reference proteome</keyword>
<proteinExistence type="predicted"/>
<gene>
    <name evidence="7" type="ORF">BREU_2362</name>
</gene>
<feature type="transmembrane region" description="Helical" evidence="5">
    <location>
        <begin position="55"/>
        <end position="80"/>
    </location>
</feature>
<protein>
    <submittedName>
        <fullName evidence="7">Permeases of the major facilitator superfamily</fullName>
    </submittedName>
</protein>
<dbReference type="GO" id="GO:0005886">
    <property type="term" value="C:plasma membrane"/>
    <property type="evidence" value="ECO:0007669"/>
    <property type="project" value="UniProtKB-SubCell"/>
</dbReference>
<keyword evidence="4 5" id="KW-0472">Membrane</keyword>
<dbReference type="EMBL" id="JGZK01000028">
    <property type="protein sequence ID" value="KFI81020.1"/>
    <property type="molecule type" value="Genomic_DNA"/>
</dbReference>
<feature type="transmembrane region" description="Helical" evidence="5">
    <location>
        <begin position="292"/>
        <end position="311"/>
    </location>
</feature>
<feature type="transmembrane region" description="Helical" evidence="5">
    <location>
        <begin position="145"/>
        <end position="164"/>
    </location>
</feature>
<feature type="transmembrane region" description="Helical" evidence="5">
    <location>
        <begin position="380"/>
        <end position="402"/>
    </location>
</feature>
<feature type="transmembrane region" description="Helical" evidence="5">
    <location>
        <begin position="176"/>
        <end position="199"/>
    </location>
</feature>
<dbReference type="PROSITE" id="PS50850">
    <property type="entry name" value="MFS"/>
    <property type="match status" value="1"/>
</dbReference>
<dbReference type="InterPro" id="IPR036259">
    <property type="entry name" value="MFS_trans_sf"/>
</dbReference>
<feature type="transmembrane region" description="Helical" evidence="5">
    <location>
        <begin position="113"/>
        <end position="133"/>
    </location>
</feature>
<dbReference type="AlphaFoldDB" id="A0A087CCM0"/>
<dbReference type="PROSITE" id="PS51257">
    <property type="entry name" value="PROKAR_LIPOPROTEIN"/>
    <property type="match status" value="1"/>
</dbReference>
<feature type="transmembrane region" description="Helical" evidence="5">
    <location>
        <begin position="86"/>
        <end position="106"/>
    </location>
</feature>
<dbReference type="PANTHER" id="PTHR11360">
    <property type="entry name" value="MONOCARBOXYLATE TRANSPORTER"/>
    <property type="match status" value="1"/>
</dbReference>